<organism evidence="2 3">
    <name type="scientific">Myotis myotis</name>
    <name type="common">Greater mouse-eared bat</name>
    <name type="synonym">Vespertilio myotis</name>
    <dbReference type="NCBI Taxonomy" id="51298"/>
    <lineage>
        <taxon>Eukaryota</taxon>
        <taxon>Metazoa</taxon>
        <taxon>Chordata</taxon>
        <taxon>Craniata</taxon>
        <taxon>Vertebrata</taxon>
        <taxon>Euteleostomi</taxon>
        <taxon>Mammalia</taxon>
        <taxon>Eutheria</taxon>
        <taxon>Laurasiatheria</taxon>
        <taxon>Chiroptera</taxon>
        <taxon>Yangochiroptera</taxon>
        <taxon>Vespertilionidae</taxon>
        <taxon>Myotis</taxon>
    </lineage>
</organism>
<keyword evidence="3" id="KW-1185">Reference proteome</keyword>
<feature type="region of interest" description="Disordered" evidence="1">
    <location>
        <begin position="75"/>
        <end position="94"/>
    </location>
</feature>
<accession>A0A7J7TTV0</accession>
<feature type="region of interest" description="Disordered" evidence="1">
    <location>
        <begin position="35"/>
        <end position="61"/>
    </location>
</feature>
<reference evidence="2 3" key="1">
    <citation type="journal article" date="2020" name="Nature">
        <title>Six reference-quality genomes reveal evolution of bat adaptations.</title>
        <authorList>
            <person name="Jebb D."/>
            <person name="Huang Z."/>
            <person name="Pippel M."/>
            <person name="Hughes G.M."/>
            <person name="Lavrichenko K."/>
            <person name="Devanna P."/>
            <person name="Winkler S."/>
            <person name="Jermiin L.S."/>
            <person name="Skirmuntt E.C."/>
            <person name="Katzourakis A."/>
            <person name="Burkitt-Gray L."/>
            <person name="Ray D.A."/>
            <person name="Sullivan K.A.M."/>
            <person name="Roscito J.G."/>
            <person name="Kirilenko B.M."/>
            <person name="Davalos L.M."/>
            <person name="Corthals A.P."/>
            <person name="Power M.L."/>
            <person name="Jones G."/>
            <person name="Ransome R.D."/>
            <person name="Dechmann D.K.N."/>
            <person name="Locatelli A.G."/>
            <person name="Puechmaille S.J."/>
            <person name="Fedrigo O."/>
            <person name="Jarvis E.D."/>
            <person name="Hiller M."/>
            <person name="Vernes S.C."/>
            <person name="Myers E.W."/>
            <person name="Teeling E.C."/>
        </authorList>
    </citation>
    <scope>NUCLEOTIDE SEQUENCE [LARGE SCALE GENOMIC DNA]</scope>
    <source>
        <strain evidence="2">MMyoMyo1</strain>
        <tissue evidence="2">Flight muscle</tissue>
    </source>
</reference>
<evidence type="ECO:0000313" key="2">
    <source>
        <dbReference type="EMBL" id="KAF6304032.1"/>
    </source>
</evidence>
<comment type="caution">
    <text evidence="2">The sequence shown here is derived from an EMBL/GenBank/DDBJ whole genome shotgun (WGS) entry which is preliminary data.</text>
</comment>
<dbReference type="AlphaFoldDB" id="A0A7J7TTV0"/>
<dbReference type="Proteomes" id="UP000527355">
    <property type="component" value="Unassembled WGS sequence"/>
</dbReference>
<evidence type="ECO:0000256" key="1">
    <source>
        <dbReference type="SAM" id="MobiDB-lite"/>
    </source>
</evidence>
<feature type="compositionally biased region" description="Basic residues" evidence="1">
    <location>
        <begin position="37"/>
        <end position="48"/>
    </location>
</feature>
<sequence length="173" mass="18405">MGDADRQINVPGGARRDLLHQFVFPSDNELGLGAAAARHRGRRRRRLRPSPDTSGRRMRGSGLVWGAGLRRRATGKGARGLLASRPESAEGNPITPPQSGAFVLGCSLCGVPAAPQLGHLCRGGRLASLSLSGRCQGLERGLGELGRGYLCPRLQPTQNAPSPREHFTPPTTF</sequence>
<proteinExistence type="predicted"/>
<feature type="region of interest" description="Disordered" evidence="1">
    <location>
        <begin position="153"/>
        <end position="173"/>
    </location>
</feature>
<protein>
    <submittedName>
        <fullName evidence="2">Uncharacterized protein</fullName>
    </submittedName>
</protein>
<evidence type="ECO:0000313" key="3">
    <source>
        <dbReference type="Proteomes" id="UP000527355"/>
    </source>
</evidence>
<name>A0A7J7TTV0_MYOMY</name>
<gene>
    <name evidence="2" type="ORF">mMyoMyo1_009011</name>
</gene>
<dbReference type="EMBL" id="JABWUV010000015">
    <property type="protein sequence ID" value="KAF6304032.1"/>
    <property type="molecule type" value="Genomic_DNA"/>
</dbReference>